<feature type="domain" description="Cation/H+ exchanger transmembrane" evidence="13">
    <location>
        <begin position="25"/>
        <end position="427"/>
    </location>
</feature>
<evidence type="ECO:0000313" key="15">
    <source>
        <dbReference type="Proteomes" id="UP001164286"/>
    </source>
</evidence>
<evidence type="ECO:0000256" key="1">
    <source>
        <dbReference type="ARBA" id="ARBA00004141"/>
    </source>
</evidence>
<organism evidence="14 15">
    <name type="scientific">Dioszegia hungarica</name>
    <dbReference type="NCBI Taxonomy" id="4972"/>
    <lineage>
        <taxon>Eukaryota</taxon>
        <taxon>Fungi</taxon>
        <taxon>Dikarya</taxon>
        <taxon>Basidiomycota</taxon>
        <taxon>Agaricomycotina</taxon>
        <taxon>Tremellomycetes</taxon>
        <taxon>Tremellales</taxon>
        <taxon>Bulleribasidiaceae</taxon>
        <taxon>Dioszegia</taxon>
    </lineage>
</organism>
<evidence type="ECO:0000256" key="3">
    <source>
        <dbReference type="ARBA" id="ARBA00022448"/>
    </source>
</evidence>
<dbReference type="PANTHER" id="PTHR31382:SF1">
    <property type="entry name" value="SODIUM ION_PROTON EXCHANGER (EUROFUNG)"/>
    <property type="match status" value="1"/>
</dbReference>
<dbReference type="EMBL" id="JAKWFO010000014">
    <property type="protein sequence ID" value="KAI9632256.1"/>
    <property type="molecule type" value="Genomic_DNA"/>
</dbReference>
<feature type="transmembrane region" description="Helical" evidence="12">
    <location>
        <begin position="105"/>
        <end position="128"/>
    </location>
</feature>
<keyword evidence="8" id="KW-0406">Ion transport</keyword>
<keyword evidence="10" id="KW-0739">Sodium transport</keyword>
<dbReference type="Proteomes" id="UP001164286">
    <property type="component" value="Unassembled WGS sequence"/>
</dbReference>
<keyword evidence="7" id="KW-0915">Sodium</keyword>
<dbReference type="GO" id="GO:0120029">
    <property type="term" value="P:proton export across plasma membrane"/>
    <property type="evidence" value="ECO:0007669"/>
    <property type="project" value="InterPro"/>
</dbReference>
<evidence type="ECO:0000256" key="8">
    <source>
        <dbReference type="ARBA" id="ARBA00023065"/>
    </source>
</evidence>
<dbReference type="GO" id="GO:0005886">
    <property type="term" value="C:plasma membrane"/>
    <property type="evidence" value="ECO:0007669"/>
    <property type="project" value="InterPro"/>
</dbReference>
<dbReference type="PANTHER" id="PTHR31382">
    <property type="entry name" value="NA(+)/H(+) ANTIPORTER"/>
    <property type="match status" value="1"/>
</dbReference>
<reference evidence="14" key="1">
    <citation type="journal article" date="2022" name="G3 (Bethesda)">
        <title>High quality genome of the basidiomycete yeast Dioszegia hungarica PDD-24b-2 isolated from cloud water.</title>
        <authorList>
            <person name="Jarrige D."/>
            <person name="Haridas S."/>
            <person name="Bleykasten-Grosshans C."/>
            <person name="Joly M."/>
            <person name="Nadalig T."/>
            <person name="Sancelme M."/>
            <person name="Vuilleumier S."/>
            <person name="Grigoriev I.V."/>
            <person name="Amato P."/>
            <person name="Bringel F."/>
        </authorList>
    </citation>
    <scope>NUCLEOTIDE SEQUENCE</scope>
    <source>
        <strain evidence="14">PDD-24b-2</strain>
    </source>
</reference>
<feature type="transmembrane region" description="Helical" evidence="12">
    <location>
        <begin position="411"/>
        <end position="429"/>
    </location>
</feature>
<feature type="transmembrane region" description="Helical" evidence="12">
    <location>
        <begin position="255"/>
        <end position="284"/>
    </location>
</feature>
<evidence type="ECO:0000256" key="7">
    <source>
        <dbReference type="ARBA" id="ARBA00023053"/>
    </source>
</evidence>
<feature type="transmembrane region" description="Helical" evidence="12">
    <location>
        <begin position="330"/>
        <end position="349"/>
    </location>
</feature>
<dbReference type="GeneID" id="77725512"/>
<proteinExistence type="inferred from homology"/>
<comment type="similarity">
    <text evidence="2">Belongs to the fungal Na(+)/H(+) exchanger family.</text>
</comment>
<evidence type="ECO:0000256" key="4">
    <source>
        <dbReference type="ARBA" id="ARBA00022449"/>
    </source>
</evidence>
<evidence type="ECO:0000259" key="13">
    <source>
        <dbReference type="Pfam" id="PF00999"/>
    </source>
</evidence>
<feature type="compositionally biased region" description="Polar residues" evidence="11">
    <location>
        <begin position="492"/>
        <end position="501"/>
    </location>
</feature>
<feature type="transmembrane region" description="Helical" evidence="12">
    <location>
        <begin position="370"/>
        <end position="391"/>
    </location>
</feature>
<comment type="subcellular location">
    <subcellularLocation>
        <location evidence="1">Membrane</location>
        <topology evidence="1">Multi-pass membrane protein</topology>
    </subcellularLocation>
</comment>
<keyword evidence="6 12" id="KW-1133">Transmembrane helix</keyword>
<feature type="compositionally biased region" description="Basic and acidic residues" evidence="11">
    <location>
        <begin position="508"/>
        <end position="524"/>
    </location>
</feature>
<dbReference type="FunFam" id="1.20.1530.20:FF:000015">
    <property type="entry name" value="Na(+)/H(+) antiporter 2"/>
    <property type="match status" value="1"/>
</dbReference>
<evidence type="ECO:0000313" key="14">
    <source>
        <dbReference type="EMBL" id="KAI9632256.1"/>
    </source>
</evidence>
<dbReference type="AlphaFoldDB" id="A0AA38H246"/>
<keyword evidence="4" id="KW-0050">Antiport</keyword>
<feature type="region of interest" description="Disordered" evidence="11">
    <location>
        <begin position="439"/>
        <end position="524"/>
    </location>
</feature>
<evidence type="ECO:0000256" key="6">
    <source>
        <dbReference type="ARBA" id="ARBA00022989"/>
    </source>
</evidence>
<feature type="transmembrane region" description="Helical" evidence="12">
    <location>
        <begin position="77"/>
        <end position="98"/>
    </location>
</feature>
<evidence type="ECO:0000256" key="9">
    <source>
        <dbReference type="ARBA" id="ARBA00023136"/>
    </source>
</evidence>
<evidence type="ECO:0000256" key="5">
    <source>
        <dbReference type="ARBA" id="ARBA00022692"/>
    </source>
</evidence>
<sequence length="524" mass="57536">MVAIDINNVSLALSVVGGYVCSIGLVSYLLKERLFVSEALLATIAGIIFGPLCANIFNPLDWVGGSEKDLESLTHQITRIVIAIQVLFTGISLPKAYLRKEWLSLTTLLLPIMTTAWFVTSLLVWGLIPGLSFVEALVIGSCVTPTDPVLANSICKGRFAEEHVPLSVRNIIVAEAGANDGLGFPFLFIPLYLILIHEPTHRWHTVGGAVLEWFYNIVLYQIVLSCILGTIIGYIARKALRFAESKELIDHESFLAFGVALTFFTLGIVGIIGSDDILCCFVVGNSFTWDDWFRKETEDHAFQDVIDNLINSAIFIYVGAILPWSHFGEWYGITPWRLVILGILVMLVRRLPWVMLWSKFIPALPSWRESLFAGFFGPIGVGAVFYVQIALETLPDNPESTHLREVITPVVYFLVLTSIIVHGVTIPIGKAGSRARTLTFSRSNTNNNNDGTEGSGASESGGGRRGNLHDVSRLPPPISAGMGQLPIRETDSASSVTQSPAQMEMPDSADRMKGGRDVRFHDES</sequence>
<gene>
    <name evidence="14" type="ORF">MKK02DRAFT_20775</name>
</gene>
<feature type="compositionally biased region" description="Polar residues" evidence="11">
    <location>
        <begin position="439"/>
        <end position="450"/>
    </location>
</feature>
<evidence type="ECO:0000256" key="10">
    <source>
        <dbReference type="ARBA" id="ARBA00023201"/>
    </source>
</evidence>
<dbReference type="InterPro" id="IPR004712">
    <property type="entry name" value="Na+/H+_antiporter_fungi"/>
</dbReference>
<keyword evidence="5 12" id="KW-0812">Transmembrane</keyword>
<evidence type="ECO:0000256" key="11">
    <source>
        <dbReference type="SAM" id="MobiDB-lite"/>
    </source>
</evidence>
<feature type="transmembrane region" description="Helical" evidence="12">
    <location>
        <begin position="39"/>
        <end position="57"/>
    </location>
</feature>
<accession>A0AA38H246</accession>
<dbReference type="GO" id="GO:0036376">
    <property type="term" value="P:sodium ion export across plasma membrane"/>
    <property type="evidence" value="ECO:0007669"/>
    <property type="project" value="InterPro"/>
</dbReference>
<feature type="transmembrane region" description="Helical" evidence="12">
    <location>
        <begin position="213"/>
        <end position="235"/>
    </location>
</feature>
<dbReference type="GO" id="GO:0042391">
    <property type="term" value="P:regulation of membrane potential"/>
    <property type="evidence" value="ECO:0007669"/>
    <property type="project" value="InterPro"/>
</dbReference>
<dbReference type="RefSeq" id="XP_052942033.1">
    <property type="nucleotide sequence ID" value="XM_053086311.1"/>
</dbReference>
<name>A0AA38H246_9TREE</name>
<keyword evidence="15" id="KW-1185">Reference proteome</keyword>
<dbReference type="GO" id="GO:0015385">
    <property type="term" value="F:sodium:proton antiporter activity"/>
    <property type="evidence" value="ECO:0007669"/>
    <property type="project" value="InterPro"/>
</dbReference>
<protein>
    <submittedName>
        <fullName evidence="14">Sodium/hydrogen exchanger family-domain-containing protein</fullName>
    </submittedName>
</protein>
<dbReference type="InterPro" id="IPR006153">
    <property type="entry name" value="Cation/H_exchanger_TM"/>
</dbReference>
<evidence type="ECO:0000256" key="12">
    <source>
        <dbReference type="SAM" id="Phobius"/>
    </source>
</evidence>
<feature type="transmembrane region" description="Helical" evidence="12">
    <location>
        <begin position="12"/>
        <end position="30"/>
    </location>
</feature>
<comment type="caution">
    <text evidence="14">The sequence shown here is derived from an EMBL/GenBank/DDBJ whole genome shotgun (WGS) entry which is preliminary data.</text>
</comment>
<evidence type="ECO:0000256" key="2">
    <source>
        <dbReference type="ARBA" id="ARBA00005248"/>
    </source>
</evidence>
<keyword evidence="9 12" id="KW-0472">Membrane</keyword>
<keyword evidence="3" id="KW-0813">Transport</keyword>
<dbReference type="Pfam" id="PF00999">
    <property type="entry name" value="Na_H_Exchanger"/>
    <property type="match status" value="1"/>
</dbReference>